<dbReference type="PANTHER" id="PTHR10885">
    <property type="entry name" value="ISOPENTENYL-DIPHOSPHATE DELTA-ISOMERASE"/>
    <property type="match status" value="1"/>
</dbReference>
<organism evidence="2 3">
    <name type="scientific">Candidatus Amesbacteria bacterium RIFOXYB1_FULL_44_23</name>
    <dbReference type="NCBI Taxonomy" id="1797263"/>
    <lineage>
        <taxon>Bacteria</taxon>
        <taxon>Candidatus Amesiibacteriota</taxon>
    </lineage>
</organism>
<feature type="domain" description="Nudix hydrolase" evidence="1">
    <location>
        <begin position="28"/>
        <end position="169"/>
    </location>
</feature>
<dbReference type="EMBL" id="MEXR01000043">
    <property type="protein sequence ID" value="OGD08971.1"/>
    <property type="molecule type" value="Genomic_DNA"/>
</dbReference>
<name>A0A1F4ZRH5_9BACT</name>
<comment type="caution">
    <text evidence="2">The sequence shown here is derived from an EMBL/GenBank/DDBJ whole genome shotgun (WGS) entry which is preliminary data.</text>
</comment>
<dbReference type="Gene3D" id="3.90.79.10">
    <property type="entry name" value="Nucleoside Triphosphate Pyrophosphohydrolase"/>
    <property type="match status" value="1"/>
</dbReference>
<sequence length="188" mass="21545">MEYLEVLNANGSKTGVKKLKSDVHKQGDWHRSVHVWLMNSQNQILIQKRAPGKAAFPNHWDISSAGHVVAGEDSLTSALRETQEELGLTLNPQDLIYLFTNTRSLVLNSGSLIENEIQDVFLVKKDVKLSDLRLQKKEVSEIKFVGLKKLKQMIDRKTETFVPHPDEYRKLFACLENIKLKKTKSYEK</sequence>
<proteinExistence type="predicted"/>
<dbReference type="CDD" id="cd04692">
    <property type="entry name" value="NUDIX_Hydrolase"/>
    <property type="match status" value="1"/>
</dbReference>
<dbReference type="InterPro" id="IPR015797">
    <property type="entry name" value="NUDIX_hydrolase-like_dom_sf"/>
</dbReference>
<dbReference type="SUPFAM" id="SSF55811">
    <property type="entry name" value="Nudix"/>
    <property type="match status" value="1"/>
</dbReference>
<dbReference type="GO" id="GO:0004452">
    <property type="term" value="F:isopentenyl-diphosphate delta-isomerase activity"/>
    <property type="evidence" value="ECO:0007669"/>
    <property type="project" value="TreeGrafter"/>
</dbReference>
<reference evidence="2 3" key="1">
    <citation type="journal article" date="2016" name="Nat. Commun.">
        <title>Thousands of microbial genomes shed light on interconnected biogeochemical processes in an aquifer system.</title>
        <authorList>
            <person name="Anantharaman K."/>
            <person name="Brown C.T."/>
            <person name="Hug L.A."/>
            <person name="Sharon I."/>
            <person name="Castelle C.J."/>
            <person name="Probst A.J."/>
            <person name="Thomas B.C."/>
            <person name="Singh A."/>
            <person name="Wilkins M.J."/>
            <person name="Karaoz U."/>
            <person name="Brodie E.L."/>
            <person name="Williams K.H."/>
            <person name="Hubbard S.S."/>
            <person name="Banfield J.F."/>
        </authorList>
    </citation>
    <scope>NUCLEOTIDE SEQUENCE [LARGE SCALE GENOMIC DNA]</scope>
</reference>
<accession>A0A1F4ZRH5</accession>
<dbReference type="Proteomes" id="UP000176424">
    <property type="component" value="Unassembled WGS sequence"/>
</dbReference>
<dbReference type="AlphaFoldDB" id="A0A1F4ZRH5"/>
<gene>
    <name evidence="2" type="ORF">A2397_05755</name>
</gene>
<evidence type="ECO:0000259" key="1">
    <source>
        <dbReference type="PROSITE" id="PS51462"/>
    </source>
</evidence>
<protein>
    <recommendedName>
        <fullName evidence="1">Nudix hydrolase domain-containing protein</fullName>
    </recommendedName>
</protein>
<dbReference type="PANTHER" id="PTHR10885:SF20">
    <property type="entry name" value="NUDIX HYDROLASE DOMAIN-CONTAINING PROTEIN"/>
    <property type="match status" value="1"/>
</dbReference>
<dbReference type="Pfam" id="PF00293">
    <property type="entry name" value="NUDIX"/>
    <property type="match status" value="1"/>
</dbReference>
<dbReference type="PROSITE" id="PS51462">
    <property type="entry name" value="NUDIX"/>
    <property type="match status" value="1"/>
</dbReference>
<dbReference type="GO" id="GO:0005737">
    <property type="term" value="C:cytoplasm"/>
    <property type="evidence" value="ECO:0007669"/>
    <property type="project" value="TreeGrafter"/>
</dbReference>
<evidence type="ECO:0000313" key="2">
    <source>
        <dbReference type="EMBL" id="OGD08971.1"/>
    </source>
</evidence>
<dbReference type="InterPro" id="IPR000086">
    <property type="entry name" value="NUDIX_hydrolase_dom"/>
</dbReference>
<evidence type="ECO:0000313" key="3">
    <source>
        <dbReference type="Proteomes" id="UP000176424"/>
    </source>
</evidence>
<dbReference type="GO" id="GO:0009240">
    <property type="term" value="P:isopentenyl diphosphate biosynthetic process"/>
    <property type="evidence" value="ECO:0007669"/>
    <property type="project" value="TreeGrafter"/>
</dbReference>
<dbReference type="STRING" id="1797263.A2397_05755"/>